<dbReference type="InterPro" id="IPR047215">
    <property type="entry name" value="Galactose_mutarotase-like"/>
</dbReference>
<evidence type="ECO:0000256" key="5">
    <source>
        <dbReference type="PIRNR" id="PIRNR005096"/>
    </source>
</evidence>
<feature type="active site" description="Proton acceptor" evidence="6">
    <location>
        <position position="312"/>
    </location>
</feature>
<evidence type="ECO:0000313" key="10">
    <source>
        <dbReference type="Proteomes" id="UP001165393"/>
    </source>
</evidence>
<evidence type="ECO:0000256" key="3">
    <source>
        <dbReference type="ARBA" id="ARBA00023235"/>
    </source>
</evidence>
<feature type="binding site" evidence="7">
    <location>
        <position position="249"/>
    </location>
    <ligand>
        <name>beta-D-galactose</name>
        <dbReference type="ChEBI" id="CHEBI:27667"/>
    </ligand>
</feature>
<dbReference type="NCBIfam" id="NF008277">
    <property type="entry name" value="PRK11055.1"/>
    <property type="match status" value="1"/>
</dbReference>
<feature type="active site" description="Proton donor" evidence="6">
    <location>
        <position position="179"/>
    </location>
</feature>
<evidence type="ECO:0000256" key="8">
    <source>
        <dbReference type="PIRSR" id="PIRSR005096-3"/>
    </source>
</evidence>
<dbReference type="InterPro" id="IPR008183">
    <property type="entry name" value="Aldose_1/G6P_1-epimerase"/>
</dbReference>
<evidence type="ECO:0000256" key="7">
    <source>
        <dbReference type="PIRSR" id="PIRSR005096-2"/>
    </source>
</evidence>
<dbReference type="GO" id="GO:0006006">
    <property type="term" value="P:glucose metabolic process"/>
    <property type="evidence" value="ECO:0007669"/>
    <property type="project" value="TreeGrafter"/>
</dbReference>
<dbReference type="GO" id="GO:0004034">
    <property type="term" value="F:aldose 1-epimerase activity"/>
    <property type="evidence" value="ECO:0007669"/>
    <property type="project" value="UniProtKB-EC"/>
</dbReference>
<dbReference type="InterPro" id="IPR015443">
    <property type="entry name" value="Aldose_1-epimerase"/>
</dbReference>
<keyword evidence="10" id="KW-1185">Reference proteome</keyword>
<proteinExistence type="inferred from homology"/>
<evidence type="ECO:0000256" key="2">
    <source>
        <dbReference type="ARBA" id="ARBA00006206"/>
    </source>
</evidence>
<dbReference type="EMBL" id="JAMQGP010000001">
    <property type="protein sequence ID" value="MCM2678223.1"/>
    <property type="molecule type" value="Genomic_DNA"/>
</dbReference>
<name>A0AA41W459_9GAMM</name>
<dbReference type="AlphaFoldDB" id="A0AA41W459"/>
<dbReference type="Pfam" id="PF01263">
    <property type="entry name" value="Aldose_epim"/>
    <property type="match status" value="1"/>
</dbReference>
<dbReference type="RefSeq" id="WP_251259546.1">
    <property type="nucleotide sequence ID" value="NZ_JAMQGP010000001.1"/>
</dbReference>
<evidence type="ECO:0000313" key="9">
    <source>
        <dbReference type="EMBL" id="MCM2678223.1"/>
    </source>
</evidence>
<dbReference type="GO" id="GO:0033499">
    <property type="term" value="P:galactose catabolic process via UDP-galactose, Leloir pathway"/>
    <property type="evidence" value="ECO:0007669"/>
    <property type="project" value="TreeGrafter"/>
</dbReference>
<comment type="catalytic activity">
    <reaction evidence="5">
        <text>alpha-D-glucose = beta-D-glucose</text>
        <dbReference type="Rhea" id="RHEA:10264"/>
        <dbReference type="ChEBI" id="CHEBI:15903"/>
        <dbReference type="ChEBI" id="CHEBI:17925"/>
        <dbReference type="EC" id="5.1.3.3"/>
    </reaction>
</comment>
<dbReference type="InterPro" id="IPR011013">
    <property type="entry name" value="Gal_mutarotase_sf_dom"/>
</dbReference>
<dbReference type="PIRSF" id="PIRSF005096">
    <property type="entry name" value="GALM"/>
    <property type="match status" value="1"/>
</dbReference>
<organism evidence="9 10">
    <name type="scientific">Echinimonas agarilytica</name>
    <dbReference type="NCBI Taxonomy" id="1215918"/>
    <lineage>
        <taxon>Bacteria</taxon>
        <taxon>Pseudomonadati</taxon>
        <taxon>Pseudomonadota</taxon>
        <taxon>Gammaproteobacteria</taxon>
        <taxon>Alteromonadales</taxon>
        <taxon>Echinimonadaceae</taxon>
        <taxon>Echinimonas</taxon>
    </lineage>
</organism>
<sequence length="347" mass="38654">MDTATLPKIDNAQWAESGYSIYELTNTQGTCVLVSDLGATIVSLYTRNRHQRLSNIVLGYDTPQEYLESQQYLGASIGRVANRIDNGEFEVDGVRYQITRNDGEHCLHGGLPGLHCKQWDLVSQSSSTVSFEIVSPDGECGFPGDLKVRANFELTDDDQLQIVYEATTNKATPVCLTNHSYFNLADEQASILDHEVSIAADHYLSVNDKFIPRLMVPVADTAFDFTSQKSVRSQIMCYEPQLFLCGGFDHNFCLVQESKEKPSATIYSPESGRKVEMFTSTPGLQFYTGNQLYGETGQKGQSLRKYAGLCLEPQFFPNQINTDSAEECILRPGTLYTTSITLKFSND</sequence>
<feature type="binding site" evidence="8">
    <location>
        <begin position="179"/>
        <end position="181"/>
    </location>
    <ligand>
        <name>beta-D-galactose</name>
        <dbReference type="ChEBI" id="CHEBI:27667"/>
    </ligand>
</feature>
<accession>A0AA41W459</accession>
<keyword evidence="4 5" id="KW-0119">Carbohydrate metabolism</keyword>
<reference evidence="9 10" key="1">
    <citation type="journal article" date="2013" name="Antonie Van Leeuwenhoek">
        <title>Echinimonas agarilytica gen. nov., sp. nov., a new gammaproteobacterium isolated from the sea urchin Strongylocentrotus intermedius.</title>
        <authorList>
            <person name="Nedashkovskaya O.I."/>
            <person name="Stenkova A.M."/>
            <person name="Zhukova N.V."/>
            <person name="Van Trappen S."/>
            <person name="Lee J.S."/>
            <person name="Kim S.B."/>
        </authorList>
    </citation>
    <scope>NUCLEOTIDE SEQUENCE [LARGE SCALE GENOMIC DNA]</scope>
    <source>
        <strain evidence="9 10">KMM 6351</strain>
    </source>
</reference>
<comment type="similarity">
    <text evidence="2 5">Belongs to the aldose epimerase family.</text>
</comment>
<dbReference type="PANTHER" id="PTHR10091:SF0">
    <property type="entry name" value="GALACTOSE MUTAROTASE"/>
    <property type="match status" value="1"/>
</dbReference>
<protein>
    <recommendedName>
        <fullName evidence="5">Aldose 1-epimerase</fullName>
        <ecNumber evidence="5">5.1.3.3</ecNumber>
    </recommendedName>
</protein>
<dbReference type="InterPro" id="IPR014718">
    <property type="entry name" value="GH-type_carb-bd"/>
</dbReference>
<feature type="binding site" evidence="8">
    <location>
        <begin position="82"/>
        <end position="83"/>
    </location>
    <ligand>
        <name>beta-D-galactose</name>
        <dbReference type="ChEBI" id="CHEBI:27667"/>
    </ligand>
</feature>
<comment type="pathway">
    <text evidence="1 5">Carbohydrate metabolism; hexose metabolism.</text>
</comment>
<dbReference type="CDD" id="cd09019">
    <property type="entry name" value="galactose_mutarotase_like"/>
    <property type="match status" value="1"/>
</dbReference>
<dbReference type="EC" id="5.1.3.3" evidence="5"/>
<dbReference type="PANTHER" id="PTHR10091">
    <property type="entry name" value="ALDOSE-1-EPIMERASE"/>
    <property type="match status" value="1"/>
</dbReference>
<dbReference type="GO" id="GO:0030246">
    <property type="term" value="F:carbohydrate binding"/>
    <property type="evidence" value="ECO:0007669"/>
    <property type="project" value="InterPro"/>
</dbReference>
<dbReference type="SUPFAM" id="SSF74650">
    <property type="entry name" value="Galactose mutarotase-like"/>
    <property type="match status" value="1"/>
</dbReference>
<evidence type="ECO:0000256" key="1">
    <source>
        <dbReference type="ARBA" id="ARBA00005028"/>
    </source>
</evidence>
<dbReference type="Gene3D" id="2.70.98.10">
    <property type="match status" value="1"/>
</dbReference>
<evidence type="ECO:0000256" key="6">
    <source>
        <dbReference type="PIRSR" id="PIRSR005096-1"/>
    </source>
</evidence>
<keyword evidence="3 5" id="KW-0413">Isomerase</keyword>
<dbReference type="Proteomes" id="UP001165393">
    <property type="component" value="Unassembled WGS sequence"/>
</dbReference>
<gene>
    <name evidence="9" type="ORF">NAF29_00890</name>
</gene>
<evidence type="ECO:0000256" key="4">
    <source>
        <dbReference type="ARBA" id="ARBA00023277"/>
    </source>
</evidence>
<dbReference type="GO" id="GO:0005737">
    <property type="term" value="C:cytoplasm"/>
    <property type="evidence" value="ECO:0007669"/>
    <property type="project" value="TreeGrafter"/>
</dbReference>
<comment type="caution">
    <text evidence="9">The sequence shown here is derived from an EMBL/GenBank/DDBJ whole genome shotgun (WGS) entry which is preliminary data.</text>
</comment>